<protein>
    <submittedName>
        <fullName evidence="2">Uncharacterized protein</fullName>
    </submittedName>
</protein>
<evidence type="ECO:0000256" key="1">
    <source>
        <dbReference type="SAM" id="MobiDB-lite"/>
    </source>
</evidence>
<evidence type="ECO:0000313" key="3">
    <source>
        <dbReference type="Proteomes" id="UP000284375"/>
    </source>
</evidence>
<accession>A0A423WPJ3</accession>
<comment type="caution">
    <text evidence="2">The sequence shown here is derived from an EMBL/GenBank/DDBJ whole genome shotgun (WGS) entry which is preliminary data.</text>
</comment>
<feature type="compositionally biased region" description="Basic residues" evidence="1">
    <location>
        <begin position="343"/>
        <end position="354"/>
    </location>
</feature>
<dbReference type="EMBL" id="LJZO01000001">
    <property type="protein sequence ID" value="ROW05165.1"/>
    <property type="molecule type" value="Genomic_DNA"/>
</dbReference>
<dbReference type="OrthoDB" id="5240221at2759"/>
<dbReference type="Proteomes" id="UP000284375">
    <property type="component" value="Unassembled WGS sequence"/>
</dbReference>
<feature type="compositionally biased region" description="Polar residues" evidence="1">
    <location>
        <begin position="329"/>
        <end position="342"/>
    </location>
</feature>
<feature type="compositionally biased region" description="Polar residues" evidence="1">
    <location>
        <begin position="732"/>
        <end position="747"/>
    </location>
</feature>
<keyword evidence="3" id="KW-1185">Reference proteome</keyword>
<dbReference type="AlphaFoldDB" id="A0A423WPJ3"/>
<feature type="region of interest" description="Disordered" evidence="1">
    <location>
        <begin position="722"/>
        <end position="794"/>
    </location>
</feature>
<feature type="region of interest" description="Disordered" evidence="1">
    <location>
        <begin position="271"/>
        <end position="362"/>
    </location>
</feature>
<name>A0A423WPJ3_CYTCH</name>
<proteinExistence type="predicted"/>
<sequence length="794" mass="87334">MCRFEYKKYDTCGDYGIEVYNFCDQALWKSGVHGVLQVCIPEILNRSIEWPGPEDDEPPQVVTFIGYEGFCALCVDKYKLPPTTPTRSYSDRELNYWKQPSTFDPHSLAPYILARGFWARIPSLLGIVDQFEDSQTGQGPYIMFPKILEQLTWSELRDRVPFTSHGVMEDGCCLDLEVLEGLFVSGGISDWDKECMLNAMQAGISLQALYDMFFKPRGMPYDDFDAIIECLRAAAIQVLSKTAEDIRERESRQRAEISDISTLTSLATTPELSDFNDVPLPTQSTTAVKAAHKPKSQKHHKPEDKQKTGTPRKGSQAQAPKPAKAVMVAQSTQERPSFSRPRQSSKKSSKKKKMSAYQAEQERRRGLLQYLRDHDNLDDCGTAVQSADDAIASPTPAPRSSGTNVPRKNASIVSLPVDPNERTRKIAEQERTIEQLRQRKPASVGFGNGNTAQPSLGGGFPVAVEQTSGVATVGDRTAGNAANDVSAGAFSGHGAWTMRRSAAENSDPRIYPTYGYGSSPQYQGAAGFPHASETQWPRRAQMPQTAQNAAAIQAFQLQEYFNNVIVPNLTPEALQDLAQSTGYPFFQATGMASRPAMPASGGWQQQAYHHLPQPPWIPTQLPGFGSQPLAHGLPLPPQAPAQPAFPTSGGWQQQAYELPHLPQTPIQFPGFGSHYLAHGPPLFPQTATQLSGFGSQHLAHGLPQLHHTATQPLQFSSQRLANGLPQLPPQISPQTPHGAQVFQSSGQPRDEMTSFVGSRGPFYLPTALADDGDEDLQYSSQNAWQDSNRKRKGR</sequence>
<organism evidence="2 3">
    <name type="scientific">Cytospora chrysosperma</name>
    <name type="common">Cytospora canker fungus</name>
    <name type="synonym">Sphaeria chrysosperma</name>
    <dbReference type="NCBI Taxonomy" id="252740"/>
    <lineage>
        <taxon>Eukaryota</taxon>
        <taxon>Fungi</taxon>
        <taxon>Dikarya</taxon>
        <taxon>Ascomycota</taxon>
        <taxon>Pezizomycotina</taxon>
        <taxon>Sordariomycetes</taxon>
        <taxon>Sordariomycetidae</taxon>
        <taxon>Diaporthales</taxon>
        <taxon>Cytosporaceae</taxon>
        <taxon>Cytospora</taxon>
    </lineage>
</organism>
<feature type="region of interest" description="Disordered" evidence="1">
    <location>
        <begin position="388"/>
        <end position="407"/>
    </location>
</feature>
<reference evidence="2 3" key="1">
    <citation type="submission" date="2015-09" db="EMBL/GenBank/DDBJ databases">
        <title>Host preference determinants of Valsa canker pathogens revealed by comparative genomics.</title>
        <authorList>
            <person name="Yin Z."/>
            <person name="Huang L."/>
        </authorList>
    </citation>
    <scope>NUCLEOTIDE SEQUENCE [LARGE SCALE GENOMIC DNA]</scope>
    <source>
        <strain evidence="2 3">YSFL</strain>
    </source>
</reference>
<feature type="compositionally biased region" description="Polar residues" evidence="1">
    <location>
        <begin position="777"/>
        <end position="786"/>
    </location>
</feature>
<evidence type="ECO:0000313" key="2">
    <source>
        <dbReference type="EMBL" id="ROW05165.1"/>
    </source>
</evidence>
<feature type="compositionally biased region" description="Basic residues" evidence="1">
    <location>
        <begin position="290"/>
        <end position="300"/>
    </location>
</feature>
<gene>
    <name evidence="2" type="ORF">VSDG_00022</name>
</gene>